<comment type="subcellular location">
    <subcellularLocation>
        <location evidence="1">Cell membrane</location>
        <topology evidence="1">Peripheral membrane protein</topology>
    </subcellularLocation>
</comment>
<evidence type="ECO:0000256" key="1">
    <source>
        <dbReference type="ARBA" id="ARBA00004202"/>
    </source>
</evidence>
<proteinExistence type="predicted"/>
<keyword evidence="5" id="KW-0677">Repeat</keyword>
<dbReference type="GO" id="GO:0005886">
    <property type="term" value="C:plasma membrane"/>
    <property type="evidence" value="ECO:0007669"/>
    <property type="project" value="UniProtKB-SubCell"/>
</dbReference>
<dbReference type="FunFam" id="3.40.50.300:FF:000127">
    <property type="entry name" value="Ribose import ATP-binding protein RbsA"/>
    <property type="match status" value="1"/>
</dbReference>
<evidence type="ECO:0000256" key="9">
    <source>
        <dbReference type="ARBA" id="ARBA00023136"/>
    </source>
</evidence>
<evidence type="ECO:0000256" key="5">
    <source>
        <dbReference type="ARBA" id="ARBA00022737"/>
    </source>
</evidence>
<evidence type="ECO:0000259" key="10">
    <source>
        <dbReference type="PROSITE" id="PS50893"/>
    </source>
</evidence>
<dbReference type="Pfam" id="PF00005">
    <property type="entry name" value="ABC_tran"/>
    <property type="match status" value="2"/>
</dbReference>
<evidence type="ECO:0000313" key="12">
    <source>
        <dbReference type="Proteomes" id="UP000319143"/>
    </source>
</evidence>
<evidence type="ECO:0000256" key="7">
    <source>
        <dbReference type="ARBA" id="ARBA00022840"/>
    </source>
</evidence>
<dbReference type="GO" id="GO:0016887">
    <property type="term" value="F:ATP hydrolysis activity"/>
    <property type="evidence" value="ECO:0007669"/>
    <property type="project" value="InterPro"/>
</dbReference>
<dbReference type="EMBL" id="SJPV01000002">
    <property type="protein sequence ID" value="TWU40508.1"/>
    <property type="molecule type" value="Genomic_DNA"/>
</dbReference>
<dbReference type="Gene3D" id="3.40.50.300">
    <property type="entry name" value="P-loop containing nucleotide triphosphate hydrolases"/>
    <property type="match status" value="2"/>
</dbReference>
<feature type="domain" description="ABC transporter" evidence="10">
    <location>
        <begin position="1"/>
        <end position="237"/>
    </location>
</feature>
<dbReference type="PROSITE" id="PS00211">
    <property type="entry name" value="ABC_TRANSPORTER_1"/>
    <property type="match status" value="1"/>
</dbReference>
<name>A0A5C6DV66_9BACT</name>
<dbReference type="InterPro" id="IPR027417">
    <property type="entry name" value="P-loop_NTPase"/>
</dbReference>
<organism evidence="11 12">
    <name type="scientific">Novipirellula artificiosorum</name>
    <dbReference type="NCBI Taxonomy" id="2528016"/>
    <lineage>
        <taxon>Bacteria</taxon>
        <taxon>Pseudomonadati</taxon>
        <taxon>Planctomycetota</taxon>
        <taxon>Planctomycetia</taxon>
        <taxon>Pirellulales</taxon>
        <taxon>Pirellulaceae</taxon>
        <taxon>Novipirellula</taxon>
    </lineage>
</organism>
<dbReference type="InterPro" id="IPR003439">
    <property type="entry name" value="ABC_transporter-like_ATP-bd"/>
</dbReference>
<keyword evidence="7 11" id="KW-0067">ATP-binding</keyword>
<dbReference type="SMART" id="SM00382">
    <property type="entry name" value="AAA"/>
    <property type="match status" value="2"/>
</dbReference>
<reference evidence="11 12" key="1">
    <citation type="submission" date="2019-02" db="EMBL/GenBank/DDBJ databases">
        <title>Deep-cultivation of Planctomycetes and their phenomic and genomic characterization uncovers novel biology.</title>
        <authorList>
            <person name="Wiegand S."/>
            <person name="Jogler M."/>
            <person name="Boedeker C."/>
            <person name="Pinto D."/>
            <person name="Vollmers J."/>
            <person name="Rivas-Marin E."/>
            <person name="Kohn T."/>
            <person name="Peeters S.H."/>
            <person name="Heuer A."/>
            <person name="Rast P."/>
            <person name="Oberbeckmann S."/>
            <person name="Bunk B."/>
            <person name="Jeske O."/>
            <person name="Meyerdierks A."/>
            <person name="Storesund J.E."/>
            <person name="Kallscheuer N."/>
            <person name="Luecker S."/>
            <person name="Lage O.M."/>
            <person name="Pohl T."/>
            <person name="Merkel B.J."/>
            <person name="Hornburger P."/>
            <person name="Mueller R.-W."/>
            <person name="Bruemmer F."/>
            <person name="Labrenz M."/>
            <person name="Spormann A.M."/>
            <person name="Op Den Camp H."/>
            <person name="Overmann J."/>
            <person name="Amann R."/>
            <person name="Jetten M.S.M."/>
            <person name="Mascher T."/>
            <person name="Medema M.H."/>
            <person name="Devos D.P."/>
            <person name="Kaster A.-K."/>
            <person name="Ovreas L."/>
            <person name="Rohde M."/>
            <person name="Galperin M.Y."/>
            <person name="Jogler C."/>
        </authorList>
    </citation>
    <scope>NUCLEOTIDE SEQUENCE [LARGE SCALE GENOMIC DNA]</scope>
    <source>
        <strain evidence="11 12">Poly41</strain>
    </source>
</reference>
<dbReference type="PANTHER" id="PTHR43790:SF3">
    <property type="entry name" value="D-ALLOSE IMPORT ATP-BINDING PROTEIN ALSA-RELATED"/>
    <property type="match status" value="1"/>
</dbReference>
<dbReference type="OrthoDB" id="9771863at2"/>
<protein>
    <submittedName>
        <fullName evidence="11">Galactose/methyl galactoside import ATP-binding protein MglA</fullName>
        <ecNumber evidence="11">3.6.3.17</ecNumber>
    </submittedName>
</protein>
<dbReference type="PROSITE" id="PS50893">
    <property type="entry name" value="ABC_TRANSPORTER_2"/>
    <property type="match status" value="2"/>
</dbReference>
<dbReference type="CDD" id="cd03216">
    <property type="entry name" value="ABC_Carb_Monos_I"/>
    <property type="match status" value="1"/>
</dbReference>
<gene>
    <name evidence="11" type="primary">mglA</name>
    <name evidence="11" type="ORF">Poly41_13410</name>
</gene>
<dbReference type="GO" id="GO:0005524">
    <property type="term" value="F:ATP binding"/>
    <property type="evidence" value="ECO:0007669"/>
    <property type="project" value="UniProtKB-KW"/>
</dbReference>
<dbReference type="SUPFAM" id="SSF52540">
    <property type="entry name" value="P-loop containing nucleoside triphosphate hydrolases"/>
    <property type="match status" value="2"/>
</dbReference>
<dbReference type="InterPro" id="IPR050107">
    <property type="entry name" value="ABC_carbohydrate_import_ATPase"/>
</dbReference>
<dbReference type="EC" id="3.6.3.17" evidence="11"/>
<dbReference type="Proteomes" id="UP000319143">
    <property type="component" value="Unassembled WGS sequence"/>
</dbReference>
<evidence type="ECO:0000256" key="6">
    <source>
        <dbReference type="ARBA" id="ARBA00022741"/>
    </source>
</evidence>
<keyword evidence="6" id="KW-0547">Nucleotide-binding</keyword>
<keyword evidence="3" id="KW-1003">Cell membrane</keyword>
<evidence type="ECO:0000256" key="2">
    <source>
        <dbReference type="ARBA" id="ARBA00022448"/>
    </source>
</evidence>
<evidence type="ECO:0000256" key="8">
    <source>
        <dbReference type="ARBA" id="ARBA00022967"/>
    </source>
</evidence>
<dbReference type="CDD" id="cd03215">
    <property type="entry name" value="ABC_Carb_Monos_II"/>
    <property type="match status" value="1"/>
</dbReference>
<evidence type="ECO:0000256" key="4">
    <source>
        <dbReference type="ARBA" id="ARBA00022597"/>
    </source>
</evidence>
<evidence type="ECO:0000256" key="3">
    <source>
        <dbReference type="ARBA" id="ARBA00022475"/>
    </source>
</evidence>
<dbReference type="InterPro" id="IPR017871">
    <property type="entry name" value="ABC_transporter-like_CS"/>
</dbReference>
<keyword evidence="12" id="KW-1185">Reference proteome</keyword>
<keyword evidence="4" id="KW-0762">Sugar transport</keyword>
<keyword evidence="11" id="KW-0378">Hydrolase</keyword>
<dbReference type="PANTHER" id="PTHR43790">
    <property type="entry name" value="CARBOHYDRATE TRANSPORT ATP-BINDING PROTEIN MG119-RELATED"/>
    <property type="match status" value="1"/>
</dbReference>
<dbReference type="InterPro" id="IPR003593">
    <property type="entry name" value="AAA+_ATPase"/>
</dbReference>
<keyword evidence="9" id="KW-0472">Membrane</keyword>
<evidence type="ECO:0000313" key="11">
    <source>
        <dbReference type="EMBL" id="TWU40508.1"/>
    </source>
</evidence>
<keyword evidence="8" id="KW-1278">Translocase</keyword>
<comment type="caution">
    <text evidence="11">The sequence shown here is derived from an EMBL/GenBank/DDBJ whole genome shotgun (WGS) entry which is preliminary data.</text>
</comment>
<sequence>MLTVTGMTKRYAVTVLDDVSLDLRSGEIHALIGANGAGKSTLCKIVAGLVAPTHGFMTLEGRPYHPANKQAAESAGVEIVQQELNQIETLTVAENLFLSRLPHRLGVVNQKQLDTRARDALDRFGLHAIPTKTVMGSLGVGRQQMIEIAAALDRECKVLILDEPTAALSSGETDVLFTWLDRLRSQGVGMIYISHRLEEISRLADRVTVLRDGKYVTSEATSQLTTDRMVELMSGDEHAPTPSIRKVPVHVNPNESDTVALRVEGISRGKRVRQISFSVSKGERLGIAGLVGSGRTELLRCLFGADVAESGSITIGNRRNTTPFRHPREAVAAGLAMVTEDRKQNGLLLPLSIRVNTTLASLQKRFSLAGVIRRSAERTETQQLCESLDTRATGIEQSVGTLSGGNQQKVVVAKWLMRDAEIFFFDEPTRGIDVAARERIYRLFDALAAQGKTLLIVSSDLDELVATTDRIAVMSNGRMVQVFERHEWSKDRIMQAAFSGYVEKERS</sequence>
<accession>A0A5C6DV66</accession>
<feature type="domain" description="ABC transporter" evidence="10">
    <location>
        <begin position="244"/>
        <end position="501"/>
    </location>
</feature>
<keyword evidence="2" id="KW-0813">Transport</keyword>
<dbReference type="AlphaFoldDB" id="A0A5C6DV66"/>